<dbReference type="RefSeq" id="WP_341701261.1">
    <property type="nucleotide sequence ID" value="NZ_JBBYHU010000031.1"/>
</dbReference>
<reference evidence="2 3" key="1">
    <citation type="submission" date="2024-04" db="EMBL/GenBank/DDBJ databases">
        <title>Flavobacterium sp. DGU99 16S ribosomal RNA gene Genome sequencing and assembly.</title>
        <authorList>
            <person name="Park S."/>
        </authorList>
    </citation>
    <scope>NUCLEOTIDE SEQUENCE [LARGE SCALE GENOMIC DNA]</scope>
    <source>
        <strain evidence="2 3">DGU99</strain>
    </source>
</reference>
<evidence type="ECO:0000313" key="2">
    <source>
        <dbReference type="EMBL" id="MEL1242055.1"/>
    </source>
</evidence>
<gene>
    <name evidence="2" type="ORF">AAEO59_13420</name>
</gene>
<feature type="chain" id="PRO_5045845671" evidence="1">
    <location>
        <begin position="20"/>
        <end position="113"/>
    </location>
</feature>
<protein>
    <submittedName>
        <fullName evidence="2">Uncharacterized protein</fullName>
    </submittedName>
</protein>
<comment type="caution">
    <text evidence="2">The sequence shown here is derived from an EMBL/GenBank/DDBJ whole genome shotgun (WGS) entry which is preliminary data.</text>
</comment>
<keyword evidence="3" id="KW-1185">Reference proteome</keyword>
<name>A0ABU9HPI3_9FLAO</name>
<proteinExistence type="predicted"/>
<feature type="signal peptide" evidence="1">
    <location>
        <begin position="1"/>
        <end position="19"/>
    </location>
</feature>
<evidence type="ECO:0000313" key="3">
    <source>
        <dbReference type="Proteomes" id="UP001398556"/>
    </source>
</evidence>
<evidence type="ECO:0000256" key="1">
    <source>
        <dbReference type="SAM" id="SignalP"/>
    </source>
</evidence>
<dbReference type="Proteomes" id="UP001398556">
    <property type="component" value="Unassembled WGS sequence"/>
</dbReference>
<sequence length="113" mass="12847">MKKLFLSVIVVLFMSTAFAETGTPAAKSNSYGATFKELTKLLNTYPKLEDFGDELFVKVKITINEDHEIVVMSANTDNEDLKEYIKSTLNYQKLVANELEVGNRLVFMVRFVK</sequence>
<dbReference type="EMBL" id="JBBYHU010000031">
    <property type="protein sequence ID" value="MEL1242055.1"/>
    <property type="molecule type" value="Genomic_DNA"/>
</dbReference>
<accession>A0ABU9HPI3</accession>
<keyword evidence="1" id="KW-0732">Signal</keyword>
<organism evidence="2 3">
    <name type="scientific">Flavobacterium flavipallidum</name>
    <dbReference type="NCBI Taxonomy" id="3139140"/>
    <lineage>
        <taxon>Bacteria</taxon>
        <taxon>Pseudomonadati</taxon>
        <taxon>Bacteroidota</taxon>
        <taxon>Flavobacteriia</taxon>
        <taxon>Flavobacteriales</taxon>
        <taxon>Flavobacteriaceae</taxon>
        <taxon>Flavobacterium</taxon>
    </lineage>
</organism>